<dbReference type="InterPro" id="IPR002937">
    <property type="entry name" value="Amino_oxidase"/>
</dbReference>
<accession>A0AAJ7WQZ1</accession>
<evidence type="ECO:0000259" key="7">
    <source>
        <dbReference type="Pfam" id="PF01593"/>
    </source>
</evidence>
<evidence type="ECO:0000256" key="6">
    <source>
        <dbReference type="ARBA" id="ARBA00023027"/>
    </source>
</evidence>
<dbReference type="Proteomes" id="UP001318040">
    <property type="component" value="Chromosome 10"/>
</dbReference>
<organism evidence="8 9">
    <name type="scientific">Petromyzon marinus</name>
    <name type="common">Sea lamprey</name>
    <dbReference type="NCBI Taxonomy" id="7757"/>
    <lineage>
        <taxon>Eukaryota</taxon>
        <taxon>Metazoa</taxon>
        <taxon>Chordata</taxon>
        <taxon>Craniata</taxon>
        <taxon>Vertebrata</taxon>
        <taxon>Cyclostomata</taxon>
        <taxon>Hyperoartia</taxon>
        <taxon>Petromyzontiformes</taxon>
        <taxon>Petromyzontidae</taxon>
        <taxon>Petromyzon</taxon>
    </lineage>
</organism>
<dbReference type="Pfam" id="PF01593">
    <property type="entry name" value="Amino_oxidase"/>
    <property type="match status" value="1"/>
</dbReference>
<reference evidence="9" key="1">
    <citation type="submission" date="2025-08" db="UniProtKB">
        <authorList>
            <consortium name="RefSeq"/>
        </authorList>
    </citation>
    <scope>IDENTIFICATION</scope>
    <source>
        <tissue evidence="9">Sperm</tissue>
    </source>
</reference>
<keyword evidence="2" id="KW-0285">Flavoprotein</keyword>
<dbReference type="InterPro" id="IPR036188">
    <property type="entry name" value="FAD/NAD-bd_sf"/>
</dbReference>
<dbReference type="GeneID" id="116940791"/>
<evidence type="ECO:0000256" key="1">
    <source>
        <dbReference type="ARBA" id="ARBA00005855"/>
    </source>
</evidence>
<keyword evidence="4" id="KW-0274">FAD</keyword>
<evidence type="ECO:0000256" key="2">
    <source>
        <dbReference type="ARBA" id="ARBA00022630"/>
    </source>
</evidence>
<keyword evidence="5" id="KW-0521">NADP</keyword>
<dbReference type="CTD" id="54884"/>
<dbReference type="RefSeq" id="XP_032806886.1">
    <property type="nucleotide sequence ID" value="XM_032950995.1"/>
</dbReference>
<protein>
    <submittedName>
        <fullName evidence="9">All-trans-retinol 13,14-reductase</fullName>
    </submittedName>
</protein>
<dbReference type="PANTHER" id="PTHR46091:SF3">
    <property type="entry name" value="AMINE OXIDASE DOMAIN-CONTAINING PROTEIN"/>
    <property type="match status" value="1"/>
</dbReference>
<keyword evidence="3" id="KW-0732">Signal</keyword>
<dbReference type="AlphaFoldDB" id="A0AAJ7WQZ1"/>
<evidence type="ECO:0000256" key="3">
    <source>
        <dbReference type="ARBA" id="ARBA00022729"/>
    </source>
</evidence>
<dbReference type="SUPFAM" id="SSF51905">
    <property type="entry name" value="FAD/NAD(P)-binding domain"/>
    <property type="match status" value="1"/>
</dbReference>
<dbReference type="PANTHER" id="PTHR46091">
    <property type="entry name" value="BLR7054 PROTEIN"/>
    <property type="match status" value="1"/>
</dbReference>
<dbReference type="KEGG" id="pmrn:116940791"/>
<evidence type="ECO:0000313" key="8">
    <source>
        <dbReference type="Proteomes" id="UP001318040"/>
    </source>
</evidence>
<keyword evidence="8" id="KW-1185">Reference proteome</keyword>
<evidence type="ECO:0000256" key="5">
    <source>
        <dbReference type="ARBA" id="ARBA00022857"/>
    </source>
</evidence>
<comment type="similarity">
    <text evidence="1">Belongs to the carotenoid/retinoid oxidoreductase family. CrtISO subfamily.</text>
</comment>
<evidence type="ECO:0000256" key="4">
    <source>
        <dbReference type="ARBA" id="ARBA00022827"/>
    </source>
</evidence>
<name>A0AAJ7WQZ1_PETMA</name>
<dbReference type="GO" id="GO:0016491">
    <property type="term" value="F:oxidoreductase activity"/>
    <property type="evidence" value="ECO:0007669"/>
    <property type="project" value="InterPro"/>
</dbReference>
<proteinExistence type="inferred from homology"/>
<evidence type="ECO:0000313" key="9">
    <source>
        <dbReference type="RefSeq" id="XP_032806886.1"/>
    </source>
</evidence>
<sequence>MSLCVLCAWLLAPLALLALLVVLGVVLLARHGVLPFGASAENNPFKTDTRREPAALTVEKEAREKVIRQGFVENRVPKQLDAVVVGSGIGGLTTAALLAKAGRRVLVLEQHTRAGGCCHTYQKKGFEFDVGIHYIGEMHNNSVSRTLIDQLTDGQLQWVELDNPFDTVVFGDPAAPRLVVPLYSGRRRFWDELHAAFPKDTKAIDKFHSLLQEVRKGLLYSPLLKLLPLWLSKLLIRSGIIDRLTSYFRLASRSLSCVLAEITDNADLRAVMAYNFGDYGCPPKDTSFVMQAVLINHFVQGSWYPVGGASEIAMHIIPVIQRAGGAVLVRAPVSRILLDSDGRACGVMVNKGGEEVQVNAPMVISDAGMFNTYEVLLSEEKLATAGAREQLSRLQHGLGAFTVFVGLDGTKEQLKLKAANVWLFKENDLDASFSRFMALSKEEAAEADVPMLFISFPSAKDPCWEQRYPGKSTLAIVTFAPYEWFEEWKDEHVKKRGEEYMTFKMAMARRLLDSATDLFPQIRDNIEYIEAGSPLSHQHYIASPRGEIYGIHHNLPRFSAETTAVLRPETSIPNLYLTGQDVLTAGFTGAMFGGLLCAWRVLNRNIYWDLLSLRNKISPRKHSKQG</sequence>
<dbReference type="InterPro" id="IPR052206">
    <property type="entry name" value="Retinol_saturase"/>
</dbReference>
<dbReference type="Gene3D" id="3.50.50.60">
    <property type="entry name" value="FAD/NAD(P)-binding domain"/>
    <property type="match status" value="2"/>
</dbReference>
<gene>
    <name evidence="9" type="primary">RETSAT</name>
</gene>
<keyword evidence="6" id="KW-0520">NAD</keyword>
<feature type="domain" description="Amine oxidase" evidence="7">
    <location>
        <begin position="89"/>
        <end position="602"/>
    </location>
</feature>